<gene>
    <name evidence="2" type="ORF">OPDIPICF_01358</name>
</gene>
<feature type="domain" description="Beta-ketoacyl synthase-like N-terminal" evidence="1">
    <location>
        <begin position="35"/>
        <end position="203"/>
    </location>
</feature>
<dbReference type="SUPFAM" id="SSF53901">
    <property type="entry name" value="Thiolase-like"/>
    <property type="match status" value="1"/>
</dbReference>
<sequence>MAALNFKVDRYFAWAPGIETQEDWQCYFTDPANFVIADDHKANVAFIPAMKRRRLSVLARAAFYAADKCLEPGEQPSTIFSSMYGESQRTYDILSDIVAREDLSPMAFSLSVHNAISGQFSILQGLKSPTIAVAPGKESYLGSFADAIGQLHEGTEQVLLVFYEEAVPEFYQQYISTSPYPVALAVKISLNDHDDMALTLSYDGNSMHEPETDMPLMNMIRFFSGLTSDCSLGPWKLSN</sequence>
<evidence type="ECO:0000313" key="3">
    <source>
        <dbReference type="Proteomes" id="UP000441399"/>
    </source>
</evidence>
<accession>A0A5S9PUL9</accession>
<dbReference type="GO" id="GO:0016746">
    <property type="term" value="F:acyltransferase activity"/>
    <property type="evidence" value="ECO:0007669"/>
    <property type="project" value="InterPro"/>
</dbReference>
<protein>
    <recommendedName>
        <fullName evidence="1">Beta-ketoacyl synthase-like N-terminal domain-containing protein</fullName>
    </recommendedName>
</protein>
<dbReference type="InterPro" id="IPR016039">
    <property type="entry name" value="Thiolase-like"/>
</dbReference>
<dbReference type="Pfam" id="PF13723">
    <property type="entry name" value="Ketoacyl-synt_2"/>
    <property type="match status" value="1"/>
</dbReference>
<name>A0A5S9PUL9_9GAMM</name>
<reference evidence="2 3" key="1">
    <citation type="submission" date="2019-11" db="EMBL/GenBank/DDBJ databases">
        <authorList>
            <person name="Holert J."/>
        </authorList>
    </citation>
    <scope>NUCLEOTIDE SEQUENCE [LARGE SCALE GENOMIC DNA]</scope>
    <source>
        <strain evidence="2">SB11_3</strain>
    </source>
</reference>
<proteinExistence type="predicted"/>
<dbReference type="OrthoDB" id="9798676at2"/>
<evidence type="ECO:0000259" key="1">
    <source>
        <dbReference type="Pfam" id="PF13723"/>
    </source>
</evidence>
<dbReference type="Proteomes" id="UP000441399">
    <property type="component" value="Unassembled WGS sequence"/>
</dbReference>
<dbReference type="AlphaFoldDB" id="A0A5S9PUL9"/>
<organism evidence="2 3">
    <name type="scientific">BD1-7 clade bacterium</name>
    <dbReference type="NCBI Taxonomy" id="2029982"/>
    <lineage>
        <taxon>Bacteria</taxon>
        <taxon>Pseudomonadati</taxon>
        <taxon>Pseudomonadota</taxon>
        <taxon>Gammaproteobacteria</taxon>
        <taxon>Cellvibrionales</taxon>
        <taxon>Spongiibacteraceae</taxon>
        <taxon>BD1-7 clade</taxon>
    </lineage>
</organism>
<dbReference type="Gene3D" id="3.40.47.10">
    <property type="match status" value="1"/>
</dbReference>
<dbReference type="InterPro" id="IPR014030">
    <property type="entry name" value="Ketoacyl_synth_N"/>
</dbReference>
<dbReference type="EMBL" id="CACSIO010000012">
    <property type="protein sequence ID" value="CAA0108541.1"/>
    <property type="molecule type" value="Genomic_DNA"/>
</dbReference>
<evidence type="ECO:0000313" key="2">
    <source>
        <dbReference type="EMBL" id="CAA0108541.1"/>
    </source>
</evidence>
<keyword evidence="3" id="KW-1185">Reference proteome</keyword>